<dbReference type="InterPro" id="IPR029063">
    <property type="entry name" value="SAM-dependent_MTases_sf"/>
</dbReference>
<accession>A0ABX9QP99</accession>
<evidence type="ECO:0000256" key="4">
    <source>
        <dbReference type="SAM" id="MobiDB-lite"/>
    </source>
</evidence>
<keyword evidence="3" id="KW-0949">S-adenosyl-L-methionine</keyword>
<dbReference type="PANTHER" id="PTHR43042">
    <property type="entry name" value="SAM-DEPENDENT METHYLTRANSFERASE"/>
    <property type="match status" value="1"/>
</dbReference>
<dbReference type="PANTHER" id="PTHR43042:SF3">
    <property type="entry name" value="RIBOSOMAL RNA LARGE SUBUNIT METHYLTRANSFERASE YWBD-RELATED"/>
    <property type="match status" value="1"/>
</dbReference>
<feature type="compositionally biased region" description="Polar residues" evidence="4">
    <location>
        <begin position="25"/>
        <end position="35"/>
    </location>
</feature>
<gene>
    <name evidence="6" type="ORF">D7Y13_08110</name>
</gene>
<dbReference type="Gene3D" id="3.30.750.80">
    <property type="entry name" value="RNA methyltransferase domain (HRMD) like"/>
    <property type="match status" value="1"/>
</dbReference>
<protein>
    <submittedName>
        <fullName evidence="6">SAM-dependent methyltransferase</fullName>
    </submittedName>
</protein>
<comment type="caution">
    <text evidence="6">The sequence shown here is derived from an EMBL/GenBank/DDBJ whole genome shotgun (WGS) entry which is preliminary data.</text>
</comment>
<evidence type="ECO:0000256" key="1">
    <source>
        <dbReference type="ARBA" id="ARBA00022603"/>
    </source>
</evidence>
<organism evidence="6 7">
    <name type="scientific">Corallococcus praedator</name>
    <dbReference type="NCBI Taxonomy" id="2316724"/>
    <lineage>
        <taxon>Bacteria</taxon>
        <taxon>Pseudomonadati</taxon>
        <taxon>Myxococcota</taxon>
        <taxon>Myxococcia</taxon>
        <taxon>Myxococcales</taxon>
        <taxon>Cystobacterineae</taxon>
        <taxon>Myxococcaceae</taxon>
        <taxon>Corallococcus</taxon>
    </lineage>
</organism>
<dbReference type="SUPFAM" id="SSF53335">
    <property type="entry name" value="S-adenosyl-L-methionine-dependent methyltransferases"/>
    <property type="match status" value="1"/>
</dbReference>
<dbReference type="GO" id="GO:0008168">
    <property type="term" value="F:methyltransferase activity"/>
    <property type="evidence" value="ECO:0007669"/>
    <property type="project" value="UniProtKB-KW"/>
</dbReference>
<dbReference type="Proteomes" id="UP000278907">
    <property type="component" value="Unassembled WGS sequence"/>
</dbReference>
<dbReference type="CDD" id="cd02440">
    <property type="entry name" value="AdoMet_MTases"/>
    <property type="match status" value="1"/>
</dbReference>
<keyword evidence="7" id="KW-1185">Reference proteome</keyword>
<name>A0ABX9QP99_9BACT</name>
<dbReference type="Gene3D" id="3.40.50.150">
    <property type="entry name" value="Vaccinia Virus protein VP39"/>
    <property type="match status" value="1"/>
</dbReference>
<dbReference type="InterPro" id="IPR019614">
    <property type="entry name" value="SAM-dep_methyl-trfase"/>
</dbReference>
<evidence type="ECO:0000256" key="2">
    <source>
        <dbReference type="ARBA" id="ARBA00022679"/>
    </source>
</evidence>
<feature type="compositionally biased region" description="Basic residues" evidence="4">
    <location>
        <begin position="1"/>
        <end position="13"/>
    </location>
</feature>
<evidence type="ECO:0000313" key="6">
    <source>
        <dbReference type="EMBL" id="RKI13170.1"/>
    </source>
</evidence>
<reference evidence="6 7" key="1">
    <citation type="submission" date="2018-09" db="EMBL/GenBank/DDBJ databases">
        <authorList>
            <person name="Livingstone P.G."/>
            <person name="Whitworth D.E."/>
        </authorList>
    </citation>
    <scope>NUCLEOTIDE SEQUENCE [LARGE SCALE GENOMIC DNA]</scope>
    <source>
        <strain evidence="6 7">CA031B</strain>
    </source>
</reference>
<feature type="compositionally biased region" description="Basic and acidic residues" evidence="4">
    <location>
        <begin position="14"/>
        <end position="24"/>
    </location>
</feature>
<feature type="domain" description="S-adenosylmethionine-dependent methyltransferase" evidence="5">
    <location>
        <begin position="138"/>
        <end position="303"/>
    </location>
</feature>
<keyword evidence="2" id="KW-0808">Transferase</keyword>
<dbReference type="Pfam" id="PF10672">
    <property type="entry name" value="Methyltrans_SAM"/>
    <property type="match status" value="1"/>
</dbReference>
<keyword evidence="1 6" id="KW-0489">Methyltransferase</keyword>
<sequence>MRGGARVRNRKDRRGMADEGKQDSQDAAATGTNMFENRLRKNAKRLRKWARAQGLTAFRVYDRDIPEYSYAVDLYGDHAHVVEYPRRKAHAKGASTDSERAEVLAAVTAVLGVPAEKTSVKTHTPQPWGRSQYGRVGQGSERLVVEEQGLKFWVNLGDYLDTGLFMDHRNTRARVRTEAKGKQFLNLFAYTGAFTVYAAAGGARGSVSVDLSNTYLDWAEDNLVLNGLADPRHVLIRADAKAWLEDQARHGEDRYDLIVCDPPSFSTSKKMSGNFDVQRDHVRMLEHLQALLSPGGVLYFSTNYLGFELKDSATRGLEQVEELTPRSIPEDFHRKEIHRCWRMVAPSR</sequence>
<evidence type="ECO:0000313" key="7">
    <source>
        <dbReference type="Proteomes" id="UP000278907"/>
    </source>
</evidence>
<proteinExistence type="predicted"/>
<dbReference type="GO" id="GO:0032259">
    <property type="term" value="P:methylation"/>
    <property type="evidence" value="ECO:0007669"/>
    <property type="project" value="UniProtKB-KW"/>
</dbReference>
<evidence type="ECO:0000256" key="3">
    <source>
        <dbReference type="ARBA" id="ARBA00022691"/>
    </source>
</evidence>
<evidence type="ECO:0000259" key="5">
    <source>
        <dbReference type="Pfam" id="PF10672"/>
    </source>
</evidence>
<feature type="region of interest" description="Disordered" evidence="4">
    <location>
        <begin position="1"/>
        <end position="35"/>
    </location>
</feature>
<dbReference type="EMBL" id="RAWI01000041">
    <property type="protein sequence ID" value="RKI13170.1"/>
    <property type="molecule type" value="Genomic_DNA"/>
</dbReference>